<comment type="caution">
    <text evidence="1">The sequence shown here is derived from an EMBL/GenBank/DDBJ whole genome shotgun (WGS) entry which is preliminary data.</text>
</comment>
<keyword evidence="2" id="KW-1185">Reference proteome</keyword>
<gene>
    <name evidence="1" type="ORF">V1633_02475</name>
</gene>
<organism evidence="1 2">
    <name type="scientific">Plantactinospora sonchi</name>
    <dbReference type="NCBI Taxonomy" id="1544735"/>
    <lineage>
        <taxon>Bacteria</taxon>
        <taxon>Bacillati</taxon>
        <taxon>Actinomycetota</taxon>
        <taxon>Actinomycetes</taxon>
        <taxon>Micromonosporales</taxon>
        <taxon>Micromonosporaceae</taxon>
        <taxon>Plantactinospora</taxon>
    </lineage>
</organism>
<dbReference type="RefSeq" id="WP_331212653.1">
    <property type="nucleotide sequence ID" value="NZ_JAZGQK010000002.1"/>
</dbReference>
<accession>A0ABU7RLH7</accession>
<evidence type="ECO:0000313" key="1">
    <source>
        <dbReference type="EMBL" id="MEE6257354.1"/>
    </source>
</evidence>
<proteinExistence type="predicted"/>
<name>A0ABU7RLH7_9ACTN</name>
<dbReference type="PANTHER" id="PTHR46246">
    <property type="entry name" value="GUANOSINE-3',5'-BIS(DIPHOSPHATE) 3'-PYROPHOSPHOHYDROLASE MESH1"/>
    <property type="match status" value="1"/>
</dbReference>
<dbReference type="Gene3D" id="1.10.3210.10">
    <property type="entry name" value="Hypothetical protein af1432"/>
    <property type="match status" value="1"/>
</dbReference>
<dbReference type="Pfam" id="PF13328">
    <property type="entry name" value="HD_4"/>
    <property type="match status" value="1"/>
</dbReference>
<dbReference type="SUPFAM" id="SSF109604">
    <property type="entry name" value="HD-domain/PDEase-like"/>
    <property type="match status" value="1"/>
</dbReference>
<protein>
    <submittedName>
        <fullName evidence="1">HD domain-containing protein</fullName>
    </submittedName>
</protein>
<dbReference type="PANTHER" id="PTHR46246:SF1">
    <property type="entry name" value="GUANOSINE-3',5'-BIS(DIPHOSPHATE) 3'-PYROPHOSPHOHYDROLASE MESH1"/>
    <property type="match status" value="1"/>
</dbReference>
<sequence>MASPTYLRSMPLHAITEVYGEAGLRDRFGLEVERFDPAQRDRLGAALDLAANLHRDDRRVREPYLNHLLRVAIRIIVYYRVTDVDVIVAALLHDAVEDHPAELAGLPADTPRQTATEAALAEVARRFNPRVARLVAAVTNPEYAPDRDRDEQYRAHLAESLEREPWARVIKISDFTDNGVGVIHTTGDKVPRSARKYRPLVPLMRDLVGRPDTPLDAEARTHILGQLDLAEQRFAAILDGPEVARTSAGD</sequence>
<reference evidence="1 2" key="1">
    <citation type="submission" date="2024-01" db="EMBL/GenBank/DDBJ databases">
        <title>Genome insights into Plantactinospora sonchi sp. nov.</title>
        <authorList>
            <person name="Wang L."/>
        </authorList>
    </citation>
    <scope>NUCLEOTIDE SEQUENCE [LARGE SCALE GENOMIC DNA]</scope>
    <source>
        <strain evidence="1 2">NEAU-QY2</strain>
    </source>
</reference>
<dbReference type="Proteomes" id="UP001332243">
    <property type="component" value="Unassembled WGS sequence"/>
</dbReference>
<dbReference type="InterPro" id="IPR052194">
    <property type="entry name" value="MESH1"/>
</dbReference>
<dbReference type="EMBL" id="JAZGQK010000002">
    <property type="protein sequence ID" value="MEE6257354.1"/>
    <property type="molecule type" value="Genomic_DNA"/>
</dbReference>
<evidence type="ECO:0000313" key="2">
    <source>
        <dbReference type="Proteomes" id="UP001332243"/>
    </source>
</evidence>